<dbReference type="EMBL" id="ODYU01005597">
    <property type="protein sequence ID" value="SOQ46591.1"/>
    <property type="molecule type" value="Genomic_DNA"/>
</dbReference>
<accession>A0A2H1W0I5</accession>
<gene>
    <name evidence="1" type="ORF">SFRICE_011117</name>
</gene>
<organism evidence="1">
    <name type="scientific">Spodoptera frugiperda</name>
    <name type="common">Fall armyworm</name>
    <dbReference type="NCBI Taxonomy" id="7108"/>
    <lineage>
        <taxon>Eukaryota</taxon>
        <taxon>Metazoa</taxon>
        <taxon>Ecdysozoa</taxon>
        <taxon>Arthropoda</taxon>
        <taxon>Hexapoda</taxon>
        <taxon>Insecta</taxon>
        <taxon>Pterygota</taxon>
        <taxon>Neoptera</taxon>
        <taxon>Endopterygota</taxon>
        <taxon>Lepidoptera</taxon>
        <taxon>Glossata</taxon>
        <taxon>Ditrysia</taxon>
        <taxon>Noctuoidea</taxon>
        <taxon>Noctuidae</taxon>
        <taxon>Amphipyrinae</taxon>
        <taxon>Spodoptera</taxon>
    </lineage>
</organism>
<name>A0A2H1W0I5_SPOFR</name>
<sequence length="126" mass="13835">MEFRITGRLHFFTQAGKQADGSPDGKQSLPPMEPRNIRGVTCALSAFWGWLGKRGLGRGVTGPPVTSLTQRKRCFTSVFCETVVSLRSSRPIRAEACLSYTNISSGGFFCMELTVKRSDVSPDSKQ</sequence>
<evidence type="ECO:0000313" key="1">
    <source>
        <dbReference type="EMBL" id="SOQ46591.1"/>
    </source>
</evidence>
<protein>
    <submittedName>
        <fullName evidence="1">SFRICE_011117</fullName>
    </submittedName>
</protein>
<dbReference type="AlphaFoldDB" id="A0A2H1W0I5"/>
<reference evidence="1" key="1">
    <citation type="submission" date="2016-07" db="EMBL/GenBank/DDBJ databases">
        <authorList>
            <person name="Bretaudeau A."/>
        </authorList>
    </citation>
    <scope>NUCLEOTIDE SEQUENCE</scope>
    <source>
        <strain evidence="1">Rice</strain>
        <tissue evidence="1">Whole body</tissue>
    </source>
</reference>
<proteinExistence type="predicted"/>